<evidence type="ECO:0000256" key="4">
    <source>
        <dbReference type="RuleBase" id="RU000535"/>
    </source>
</evidence>
<comment type="function">
    <text evidence="3 4">Together with the chaperonin GroEL, plays an essential role in assisting protein folding. The GroEL-GroES system forms a nano-cage that allows encapsulation of the non-native substrate proteins and provides a physical environment optimized to promote and accelerate protein folding. GroES binds to the apical surface of the GroEL ring, thereby capping the opening of the GroEL channel.</text>
</comment>
<dbReference type="Pfam" id="PF00166">
    <property type="entry name" value="Cpn10"/>
    <property type="match status" value="1"/>
</dbReference>
<evidence type="ECO:0000256" key="1">
    <source>
        <dbReference type="ARBA" id="ARBA00006975"/>
    </source>
</evidence>
<dbReference type="Gene3D" id="2.30.33.40">
    <property type="entry name" value="GroES chaperonin"/>
    <property type="match status" value="1"/>
</dbReference>
<keyword evidence="3" id="KW-0963">Cytoplasm</keyword>
<proteinExistence type="inferred from homology"/>
<dbReference type="PANTHER" id="PTHR10772">
    <property type="entry name" value="10 KDA HEAT SHOCK PROTEIN"/>
    <property type="match status" value="1"/>
</dbReference>
<name>U2KA20_9STRE</name>
<accession>U2KA20</accession>
<sequence>MVMLKPLSDRIVVKFEEVEETTASGFVLAGSSHEATKAATVLAVGPGSRTLHGDLIAPSVAQGDKVLVENGAGLDVKDGDDKFSIIREADILAVLD</sequence>
<dbReference type="InterPro" id="IPR037124">
    <property type="entry name" value="Chaperonin_GroES_sf"/>
</dbReference>
<dbReference type="GO" id="GO:0051082">
    <property type="term" value="F:unfolded protein binding"/>
    <property type="evidence" value="ECO:0007669"/>
    <property type="project" value="TreeGrafter"/>
</dbReference>
<gene>
    <name evidence="3" type="primary">groES</name>
    <name evidence="3" type="synonym">groS</name>
    <name evidence="5" type="ORF">HMPREF1557_01923</name>
</gene>
<dbReference type="HAMAP" id="MF_00580">
    <property type="entry name" value="CH10"/>
    <property type="match status" value="1"/>
</dbReference>
<comment type="caution">
    <text evidence="5">The sequence shown here is derived from an EMBL/GenBank/DDBJ whole genome shotgun (WGS) entry which is preliminary data.</text>
</comment>
<evidence type="ECO:0000313" key="6">
    <source>
        <dbReference type="Proteomes" id="UP000016617"/>
    </source>
</evidence>
<organism evidence="5 6">
    <name type="scientific">Streptococcus sobrinus W1703</name>
    <dbReference type="NCBI Taxonomy" id="1227275"/>
    <lineage>
        <taxon>Bacteria</taxon>
        <taxon>Bacillati</taxon>
        <taxon>Bacillota</taxon>
        <taxon>Bacilli</taxon>
        <taxon>Lactobacillales</taxon>
        <taxon>Streptococcaceae</taxon>
        <taxon>Streptococcus</taxon>
    </lineage>
</organism>
<dbReference type="GO" id="GO:0005737">
    <property type="term" value="C:cytoplasm"/>
    <property type="evidence" value="ECO:0007669"/>
    <property type="project" value="UniProtKB-SubCell"/>
</dbReference>
<dbReference type="PANTHER" id="PTHR10772:SF58">
    <property type="entry name" value="CO-CHAPERONIN GROES"/>
    <property type="match status" value="1"/>
</dbReference>
<dbReference type="CDD" id="cd00320">
    <property type="entry name" value="cpn10"/>
    <property type="match status" value="1"/>
</dbReference>
<evidence type="ECO:0000256" key="2">
    <source>
        <dbReference type="ARBA" id="ARBA00023186"/>
    </source>
</evidence>
<dbReference type="SMART" id="SM00883">
    <property type="entry name" value="Cpn10"/>
    <property type="match status" value="1"/>
</dbReference>
<dbReference type="PATRIC" id="fig|1227275.3.peg.1724"/>
<dbReference type="NCBIfam" id="NF001528">
    <property type="entry name" value="PRK00364.1-4"/>
    <property type="match status" value="1"/>
</dbReference>
<keyword evidence="2 3" id="KW-0143">Chaperone</keyword>
<dbReference type="AlphaFoldDB" id="U2KA20"/>
<dbReference type="FunFam" id="2.30.33.40:FF:000007">
    <property type="entry name" value="10 kDa chaperonin"/>
    <property type="match status" value="1"/>
</dbReference>
<dbReference type="PROSITE" id="PS00681">
    <property type="entry name" value="CHAPERONINS_CPN10"/>
    <property type="match status" value="1"/>
</dbReference>
<dbReference type="SUPFAM" id="SSF50129">
    <property type="entry name" value="GroES-like"/>
    <property type="match status" value="1"/>
</dbReference>
<comment type="subunit">
    <text evidence="3">Heptamer of 7 subunits arranged in a ring. Interacts with the chaperonin GroEL.</text>
</comment>
<dbReference type="InterPro" id="IPR011032">
    <property type="entry name" value="GroES-like_sf"/>
</dbReference>
<comment type="similarity">
    <text evidence="1 3 4">Belongs to the GroES chaperonin family.</text>
</comment>
<dbReference type="Proteomes" id="UP000016617">
    <property type="component" value="Unassembled WGS sequence"/>
</dbReference>
<reference evidence="5 6" key="1">
    <citation type="submission" date="2013-06" db="EMBL/GenBank/DDBJ databases">
        <authorList>
            <person name="Weinstock G."/>
            <person name="Sodergren E."/>
            <person name="Lobos E.A."/>
            <person name="Fulton L."/>
            <person name="Fulton R."/>
            <person name="Courtney L."/>
            <person name="Fronick C."/>
            <person name="O'Laughlin M."/>
            <person name="Godfrey J."/>
            <person name="Wilson R.M."/>
            <person name="Miner T."/>
            <person name="Farmer C."/>
            <person name="Delehaunty K."/>
            <person name="Cordes M."/>
            <person name="Minx P."/>
            <person name="Tomlinson C."/>
            <person name="Chen J."/>
            <person name="Wollam A."/>
            <person name="Pepin K.H."/>
            <person name="Bhonagiri V."/>
            <person name="Zhang X."/>
            <person name="Warren W."/>
            <person name="Mitreva M."/>
            <person name="Mardis E.R."/>
            <person name="Wilson R.K."/>
        </authorList>
    </citation>
    <scope>NUCLEOTIDE SEQUENCE [LARGE SCALE GENOMIC DNA]</scope>
    <source>
        <strain evidence="5 6">W1703</strain>
    </source>
</reference>
<dbReference type="InterPro" id="IPR020818">
    <property type="entry name" value="Chaperonin_GroES"/>
</dbReference>
<evidence type="ECO:0000256" key="3">
    <source>
        <dbReference type="HAMAP-Rule" id="MF_00580"/>
    </source>
</evidence>
<dbReference type="GO" id="GO:0044183">
    <property type="term" value="F:protein folding chaperone"/>
    <property type="evidence" value="ECO:0007669"/>
    <property type="project" value="InterPro"/>
</dbReference>
<comment type="subcellular location">
    <subcellularLocation>
        <location evidence="3">Cytoplasm</location>
    </subcellularLocation>
</comment>
<dbReference type="GO" id="GO:0046872">
    <property type="term" value="F:metal ion binding"/>
    <property type="evidence" value="ECO:0007669"/>
    <property type="project" value="TreeGrafter"/>
</dbReference>
<dbReference type="EMBL" id="AWVA01000116">
    <property type="protein sequence ID" value="ERJ74014.1"/>
    <property type="molecule type" value="Genomic_DNA"/>
</dbReference>
<dbReference type="HOGENOM" id="CLU_132825_1_2_9"/>
<evidence type="ECO:0000313" key="5">
    <source>
        <dbReference type="EMBL" id="ERJ74014.1"/>
    </source>
</evidence>
<protein>
    <recommendedName>
        <fullName evidence="3">Co-chaperonin GroES</fullName>
    </recommendedName>
    <alternativeName>
        <fullName evidence="3">10 kDa chaperonin</fullName>
    </alternativeName>
    <alternativeName>
        <fullName evidence="3">Chaperonin-10</fullName>
        <shortName evidence="3">Cpn10</shortName>
    </alternativeName>
</protein>
<dbReference type="GO" id="GO:0005524">
    <property type="term" value="F:ATP binding"/>
    <property type="evidence" value="ECO:0007669"/>
    <property type="project" value="InterPro"/>
</dbReference>
<dbReference type="PRINTS" id="PR00297">
    <property type="entry name" value="CHAPERONIN10"/>
</dbReference>
<dbReference type="InterPro" id="IPR018369">
    <property type="entry name" value="Chaprnonin_Cpn10_CS"/>
</dbReference>
<dbReference type="GO" id="GO:0051087">
    <property type="term" value="F:protein-folding chaperone binding"/>
    <property type="evidence" value="ECO:0007669"/>
    <property type="project" value="TreeGrafter"/>
</dbReference>